<proteinExistence type="predicted"/>
<protein>
    <submittedName>
        <fullName evidence="4">D-alanyl-D-alanine carboxypeptidase</fullName>
    </submittedName>
</protein>
<sequence length="309" mass="32357">MSLERVDSAPNTRLCQAGRMRRRAAAALGAVLALTAAACSAEVPSTPQPAPLTTVATTPATPPARVTTAPAAAPPAPAVTWQVGAHPLPLRPDGFGEIEPTPPELVNRALPTKDILPPPSGDRYASTTSAVPPGVLARSTWQAACPVKSTDLRYLTMSFWGFDGRAHTGEMLVNAKGAAGITKVFGQLFAAHFPLEEMRVTSPGELTAPPTGDGNSTSAFVCRPARGQTTWSAHAYGLAVDVNPFCNPYTQGRLVLPELASAYLDRGDRRPGMVLAGDATVRAFAAAGWSWGGAWTSPKDRMHFTATGH</sequence>
<gene>
    <name evidence="4" type="ORF">SAMN05421837_10880</name>
</gene>
<evidence type="ECO:0000259" key="3">
    <source>
        <dbReference type="Pfam" id="PF13539"/>
    </source>
</evidence>
<evidence type="ECO:0000256" key="1">
    <source>
        <dbReference type="SAM" id="MobiDB-lite"/>
    </source>
</evidence>
<keyword evidence="4" id="KW-0645">Protease</keyword>
<name>A0A1H5RAM5_9PSEU</name>
<dbReference type="Pfam" id="PF13539">
    <property type="entry name" value="Peptidase_M15_4"/>
    <property type="match status" value="1"/>
</dbReference>
<evidence type="ECO:0000313" key="5">
    <source>
        <dbReference type="Proteomes" id="UP000198878"/>
    </source>
</evidence>
<dbReference type="Gene3D" id="3.30.1380.10">
    <property type="match status" value="1"/>
</dbReference>
<keyword evidence="5" id="KW-1185">Reference proteome</keyword>
<dbReference type="SUPFAM" id="SSF55166">
    <property type="entry name" value="Hedgehog/DD-peptidase"/>
    <property type="match status" value="1"/>
</dbReference>
<dbReference type="STRING" id="218821.SAMN05421837_10880"/>
<feature type="domain" description="Peptidase M15C" evidence="3">
    <location>
        <begin position="227"/>
        <end position="305"/>
    </location>
</feature>
<feature type="compositionally biased region" description="Low complexity" evidence="1">
    <location>
        <begin position="51"/>
        <end position="71"/>
    </location>
</feature>
<evidence type="ECO:0000256" key="2">
    <source>
        <dbReference type="SAM" id="SignalP"/>
    </source>
</evidence>
<dbReference type="AlphaFoldDB" id="A0A1H5RAM5"/>
<keyword evidence="4" id="KW-0121">Carboxypeptidase</keyword>
<feature type="region of interest" description="Disordered" evidence="1">
    <location>
        <begin position="43"/>
        <end position="71"/>
    </location>
</feature>
<dbReference type="GO" id="GO:0004180">
    <property type="term" value="F:carboxypeptidase activity"/>
    <property type="evidence" value="ECO:0007669"/>
    <property type="project" value="UniProtKB-KW"/>
</dbReference>
<accession>A0A1H5RAM5</accession>
<dbReference type="EMBL" id="FNUJ01000008">
    <property type="protein sequence ID" value="SEF35462.1"/>
    <property type="molecule type" value="Genomic_DNA"/>
</dbReference>
<organism evidence="4 5">
    <name type="scientific">Amycolatopsis pretoriensis</name>
    <dbReference type="NCBI Taxonomy" id="218821"/>
    <lineage>
        <taxon>Bacteria</taxon>
        <taxon>Bacillati</taxon>
        <taxon>Actinomycetota</taxon>
        <taxon>Actinomycetes</taxon>
        <taxon>Pseudonocardiales</taxon>
        <taxon>Pseudonocardiaceae</taxon>
        <taxon>Amycolatopsis</taxon>
    </lineage>
</organism>
<dbReference type="InterPro" id="IPR039561">
    <property type="entry name" value="Peptidase_M15C"/>
</dbReference>
<dbReference type="Proteomes" id="UP000198878">
    <property type="component" value="Unassembled WGS sequence"/>
</dbReference>
<reference evidence="5" key="1">
    <citation type="submission" date="2016-10" db="EMBL/GenBank/DDBJ databases">
        <authorList>
            <person name="Varghese N."/>
            <person name="Submissions S."/>
        </authorList>
    </citation>
    <scope>NUCLEOTIDE SEQUENCE [LARGE SCALE GENOMIC DNA]</scope>
    <source>
        <strain evidence="5">DSM 44654</strain>
    </source>
</reference>
<feature type="chain" id="PRO_5039649335" evidence="2">
    <location>
        <begin position="42"/>
        <end position="309"/>
    </location>
</feature>
<evidence type="ECO:0000313" key="4">
    <source>
        <dbReference type="EMBL" id="SEF35462.1"/>
    </source>
</evidence>
<feature type="signal peptide" evidence="2">
    <location>
        <begin position="1"/>
        <end position="41"/>
    </location>
</feature>
<keyword evidence="4" id="KW-0378">Hydrolase</keyword>
<keyword evidence="2" id="KW-0732">Signal</keyword>
<dbReference type="InterPro" id="IPR009045">
    <property type="entry name" value="Zn_M74/Hedgehog-like"/>
</dbReference>